<evidence type="ECO:0000313" key="3">
    <source>
        <dbReference type="Proteomes" id="UP000027182"/>
    </source>
</evidence>
<evidence type="ECO:0000313" key="2">
    <source>
        <dbReference type="EMBL" id="AIA34176.1"/>
    </source>
</evidence>
<keyword evidence="1" id="KW-1133">Transmembrane helix</keyword>
<dbReference type="Gene3D" id="1.10.1200.120">
    <property type="entry name" value="Large-conductance mechanosensitive channel, MscL, domain 1"/>
    <property type="match status" value="1"/>
</dbReference>
<evidence type="ECO:0000256" key="1">
    <source>
        <dbReference type="SAM" id="Phobius"/>
    </source>
</evidence>
<dbReference type="KEGG" id="mbq:K668_03000"/>
<protein>
    <submittedName>
        <fullName evidence="2">Large-conductance mechanosensitive channel</fullName>
    </submittedName>
</protein>
<proteinExistence type="predicted"/>
<dbReference type="HOGENOM" id="CLU_095787_3_0_14"/>
<accession>A0A059Y905</accession>
<dbReference type="InterPro" id="IPR036019">
    <property type="entry name" value="MscL_channel"/>
</dbReference>
<dbReference type="AlphaFoldDB" id="A0A059Y905"/>
<dbReference type="Proteomes" id="UP000027182">
    <property type="component" value="Chromosome"/>
</dbReference>
<dbReference type="InterPro" id="IPR037673">
    <property type="entry name" value="MSC/AndL"/>
</dbReference>
<feature type="transmembrane region" description="Helical" evidence="1">
    <location>
        <begin position="69"/>
        <end position="93"/>
    </location>
</feature>
<dbReference type="GeneID" id="31507605"/>
<dbReference type="SUPFAM" id="SSF81330">
    <property type="entry name" value="Gated mechanosensitive channel"/>
    <property type="match status" value="1"/>
</dbReference>
<dbReference type="EMBL" id="CP005933">
    <property type="protein sequence ID" value="AIA34176.1"/>
    <property type="molecule type" value="Genomic_DNA"/>
</dbReference>
<dbReference type="Pfam" id="PF01741">
    <property type="entry name" value="MscL"/>
    <property type="match status" value="1"/>
</dbReference>
<keyword evidence="1" id="KW-0812">Transmembrane</keyword>
<dbReference type="PATRIC" id="fig|1316930.3.peg.614"/>
<gene>
    <name evidence="2" type="ORF">K668_03000</name>
</gene>
<sequence length="140" mass="15380">MFKKSVSDAWTSVKRGNMLLLAIGVLIGASFNAVISSLANDVIMAAIASLFNVSAVSELKAGSVLIGKFLAALISFIIVTIIIFLFLIIYFLIRNAIEHRKAKRNPPVAVVATPTTDELILQELKKLNENIEELRRNQLK</sequence>
<name>A0A059Y905_MYCBV</name>
<organism evidence="2 3">
    <name type="scientific">Mycoplasmopsis bovis CQ-W70</name>
    <dbReference type="NCBI Taxonomy" id="1316930"/>
    <lineage>
        <taxon>Bacteria</taxon>
        <taxon>Bacillati</taxon>
        <taxon>Mycoplasmatota</taxon>
        <taxon>Mycoplasmoidales</taxon>
        <taxon>Metamycoplasmataceae</taxon>
        <taxon>Mycoplasmopsis</taxon>
    </lineage>
</organism>
<dbReference type="RefSeq" id="WP_013456268.1">
    <property type="nucleotide sequence ID" value="NZ_CP005933.1"/>
</dbReference>
<reference evidence="2 3" key="1">
    <citation type="submission" date="2013-04" db="EMBL/GenBank/DDBJ databases">
        <authorList>
            <person name="Lin L."/>
            <person name="Zeng Z."/>
            <person name="Xie J."/>
            <person name="Luo L."/>
            <person name="Yang Z."/>
            <person name="Liang W."/>
            <person name="Lin H."/>
            <person name="Dong C."/>
            <person name="Sun Y."/>
        </authorList>
    </citation>
    <scope>NUCLEOTIDE SEQUENCE [LARGE SCALE GENOMIC DNA]</scope>
    <source>
        <strain evidence="2 3">CQ-W70</strain>
    </source>
</reference>
<keyword evidence="1" id="KW-0472">Membrane</keyword>